<dbReference type="GeneID" id="25906987"/>
<dbReference type="AlphaFoldDB" id="A0A0L0FWI1"/>
<name>A0A0L0FWI1_9EUKA</name>
<feature type="compositionally biased region" description="Low complexity" evidence="1">
    <location>
        <begin position="162"/>
        <end position="177"/>
    </location>
</feature>
<protein>
    <submittedName>
        <fullName evidence="2">Uncharacterized protein</fullName>
    </submittedName>
</protein>
<sequence>MFKRNKDKDKDKEKKKVVSRDRKGSIAPPSNSVTHDESRIKSPTPSQSSGSKTGKRQAPAPPDRKINSKVGLPGSGTGVNKKERDTSPSGRAIEGSIRNEEMDRKDEKNPSKPGKVALDGEESATPPPTRNMPIPHTGQEVDHRDTKVQHEGSVATNSLAAPTRTGSTKTNTKTPPKMIAPYNVSAKRRASNVTKDDSKDIQVKDTTHTGSEQDCGPPVDKAYLPKRPTNTVACKFASRLKKVDSYIHPKLLSLYAI</sequence>
<accession>A0A0L0FWI1</accession>
<evidence type="ECO:0000256" key="1">
    <source>
        <dbReference type="SAM" id="MobiDB-lite"/>
    </source>
</evidence>
<dbReference type="RefSeq" id="XP_014155074.1">
    <property type="nucleotide sequence ID" value="XM_014299599.1"/>
</dbReference>
<dbReference type="Proteomes" id="UP000054560">
    <property type="component" value="Unassembled WGS sequence"/>
</dbReference>
<proteinExistence type="predicted"/>
<evidence type="ECO:0000313" key="2">
    <source>
        <dbReference type="EMBL" id="KNC81172.1"/>
    </source>
</evidence>
<feature type="compositionally biased region" description="Basic and acidic residues" evidence="1">
    <location>
        <begin position="97"/>
        <end position="110"/>
    </location>
</feature>
<organism evidence="2 3">
    <name type="scientific">Sphaeroforma arctica JP610</name>
    <dbReference type="NCBI Taxonomy" id="667725"/>
    <lineage>
        <taxon>Eukaryota</taxon>
        <taxon>Ichthyosporea</taxon>
        <taxon>Ichthyophonida</taxon>
        <taxon>Sphaeroforma</taxon>
    </lineage>
</organism>
<reference evidence="2 3" key="1">
    <citation type="submission" date="2011-02" db="EMBL/GenBank/DDBJ databases">
        <title>The Genome Sequence of Sphaeroforma arctica JP610.</title>
        <authorList>
            <consortium name="The Broad Institute Genome Sequencing Platform"/>
            <person name="Russ C."/>
            <person name="Cuomo C."/>
            <person name="Young S.K."/>
            <person name="Zeng Q."/>
            <person name="Gargeya S."/>
            <person name="Alvarado L."/>
            <person name="Berlin A."/>
            <person name="Chapman S.B."/>
            <person name="Chen Z."/>
            <person name="Freedman E."/>
            <person name="Gellesch M."/>
            <person name="Goldberg J."/>
            <person name="Griggs A."/>
            <person name="Gujja S."/>
            <person name="Heilman E."/>
            <person name="Heiman D."/>
            <person name="Howarth C."/>
            <person name="Mehta T."/>
            <person name="Neiman D."/>
            <person name="Pearson M."/>
            <person name="Roberts A."/>
            <person name="Saif S."/>
            <person name="Shea T."/>
            <person name="Shenoy N."/>
            <person name="Sisk P."/>
            <person name="Stolte C."/>
            <person name="Sykes S."/>
            <person name="White J."/>
            <person name="Yandava C."/>
            <person name="Burger G."/>
            <person name="Gray M.W."/>
            <person name="Holland P.W.H."/>
            <person name="King N."/>
            <person name="Lang F.B.F."/>
            <person name="Roger A.J."/>
            <person name="Ruiz-Trillo I."/>
            <person name="Haas B."/>
            <person name="Nusbaum C."/>
            <person name="Birren B."/>
        </authorList>
    </citation>
    <scope>NUCLEOTIDE SEQUENCE [LARGE SCALE GENOMIC DNA]</scope>
    <source>
        <strain evidence="2 3">JP610</strain>
    </source>
</reference>
<keyword evidence="3" id="KW-1185">Reference proteome</keyword>
<feature type="region of interest" description="Disordered" evidence="1">
    <location>
        <begin position="1"/>
        <end position="223"/>
    </location>
</feature>
<feature type="compositionally biased region" description="Polar residues" evidence="1">
    <location>
        <begin position="41"/>
        <end position="52"/>
    </location>
</feature>
<evidence type="ECO:0000313" key="3">
    <source>
        <dbReference type="Proteomes" id="UP000054560"/>
    </source>
</evidence>
<feature type="compositionally biased region" description="Basic and acidic residues" evidence="1">
    <location>
        <begin position="1"/>
        <end position="24"/>
    </location>
</feature>
<dbReference type="EMBL" id="KQ242060">
    <property type="protein sequence ID" value="KNC81172.1"/>
    <property type="molecule type" value="Genomic_DNA"/>
</dbReference>
<feature type="compositionally biased region" description="Basic and acidic residues" evidence="1">
    <location>
        <begin position="194"/>
        <end position="207"/>
    </location>
</feature>
<gene>
    <name evidence="2" type="ORF">SARC_06483</name>
</gene>
<feature type="compositionally biased region" description="Basic and acidic residues" evidence="1">
    <location>
        <begin position="139"/>
        <end position="150"/>
    </location>
</feature>